<feature type="compositionally biased region" description="Basic and acidic residues" evidence="1">
    <location>
        <begin position="33"/>
        <end position="44"/>
    </location>
</feature>
<evidence type="ECO:0000256" key="1">
    <source>
        <dbReference type="SAM" id="MobiDB-lite"/>
    </source>
</evidence>
<evidence type="ECO:0000313" key="2">
    <source>
        <dbReference type="EMBL" id="KAK8537284.1"/>
    </source>
</evidence>
<feature type="compositionally biased region" description="Basic residues" evidence="1">
    <location>
        <begin position="45"/>
        <end position="63"/>
    </location>
</feature>
<gene>
    <name evidence="2" type="ORF">V6N12_043450</name>
</gene>
<accession>A0ABR2DED9</accession>
<dbReference type="EMBL" id="JBBPBM010000028">
    <property type="protein sequence ID" value="KAK8537284.1"/>
    <property type="molecule type" value="Genomic_DNA"/>
</dbReference>
<proteinExistence type="predicted"/>
<sequence>MPDSCKMTIDMVESLPSSLDRGDGAFAMGLENKLQENDTEEMSRQGKKKRKAPKAGKSSKKRCRTDEAGEPSEALQQPDSAMELELESQQQACDTVQNKVETTIPEQRGNEKPVRVLLIIEKKSPPQVLQILRDRVICRRKADQSAYMLSRIQAMKLVIKYDIKSLFSTILEALGKVSTEVPGRSRSDLTNIQKDIDEELKTRQWFTQSDLDNILKELNDGQWPIASDLNNIMKNIGRKQNMNEQATLFVKMFQNFEAIEQRIEESDKKLAMDWEKADEVAEFFLVEFLILLPLLLFKLSAVSPNPALKEHATYNIPEECLAAASLHKGMEDLKTELFDENKCKVKVADFHGLQDAINSGKDRIPDHLKPIAVRIEQDRGECTPDNEFYQQLLVLVSAAVKEMEDTSDSQLNMSILRKWAATFNLANRMQFQVPFFKSLLLKNMLAYLPYSILNPGLEI</sequence>
<dbReference type="PANTHER" id="PTHR35021:SF8">
    <property type="entry name" value="FIBER PROTEIN FB17"/>
    <property type="match status" value="1"/>
</dbReference>
<dbReference type="PANTHER" id="PTHR35021">
    <property type="match status" value="1"/>
</dbReference>
<reference evidence="2 3" key="1">
    <citation type="journal article" date="2024" name="G3 (Bethesda)">
        <title>Genome assembly of Hibiscus sabdariffa L. provides insights into metabolisms of medicinal natural products.</title>
        <authorList>
            <person name="Kim T."/>
        </authorList>
    </citation>
    <scope>NUCLEOTIDE SEQUENCE [LARGE SCALE GENOMIC DNA]</scope>
    <source>
        <strain evidence="2">TK-2024</strain>
        <tissue evidence="2">Old leaves</tissue>
    </source>
</reference>
<comment type="caution">
    <text evidence="2">The sequence shown here is derived from an EMBL/GenBank/DDBJ whole genome shotgun (WGS) entry which is preliminary data.</text>
</comment>
<dbReference type="Proteomes" id="UP001472677">
    <property type="component" value="Unassembled WGS sequence"/>
</dbReference>
<protein>
    <submittedName>
        <fullName evidence="2">Uncharacterized protein</fullName>
    </submittedName>
</protein>
<keyword evidence="3" id="KW-1185">Reference proteome</keyword>
<organism evidence="2 3">
    <name type="scientific">Hibiscus sabdariffa</name>
    <name type="common">roselle</name>
    <dbReference type="NCBI Taxonomy" id="183260"/>
    <lineage>
        <taxon>Eukaryota</taxon>
        <taxon>Viridiplantae</taxon>
        <taxon>Streptophyta</taxon>
        <taxon>Embryophyta</taxon>
        <taxon>Tracheophyta</taxon>
        <taxon>Spermatophyta</taxon>
        <taxon>Magnoliopsida</taxon>
        <taxon>eudicotyledons</taxon>
        <taxon>Gunneridae</taxon>
        <taxon>Pentapetalae</taxon>
        <taxon>rosids</taxon>
        <taxon>malvids</taxon>
        <taxon>Malvales</taxon>
        <taxon>Malvaceae</taxon>
        <taxon>Malvoideae</taxon>
        <taxon>Hibiscus</taxon>
    </lineage>
</organism>
<feature type="region of interest" description="Disordered" evidence="1">
    <location>
        <begin position="16"/>
        <end position="81"/>
    </location>
</feature>
<name>A0ABR2DED9_9ROSI</name>
<evidence type="ECO:0000313" key="3">
    <source>
        <dbReference type="Proteomes" id="UP001472677"/>
    </source>
</evidence>